<dbReference type="PANTHER" id="PTHR46599:SF6">
    <property type="entry name" value="DUAL SPECIFICITY PHOSPHATASE 26"/>
    <property type="match status" value="1"/>
</dbReference>
<dbReference type="Pfam" id="PF13843">
    <property type="entry name" value="DDE_Tnp_1_7"/>
    <property type="match status" value="1"/>
</dbReference>
<name>A0A8K0K4M5_LADFU</name>
<dbReference type="InterPro" id="IPR029526">
    <property type="entry name" value="PGBD"/>
</dbReference>
<dbReference type="Proteomes" id="UP000792457">
    <property type="component" value="Unassembled WGS sequence"/>
</dbReference>
<dbReference type="EMBL" id="KZ308365">
    <property type="protein sequence ID" value="KAG8228271.1"/>
    <property type="molecule type" value="Genomic_DNA"/>
</dbReference>
<reference evidence="3" key="1">
    <citation type="submission" date="2013-04" db="EMBL/GenBank/DDBJ databases">
        <authorList>
            <person name="Qu J."/>
            <person name="Murali S.C."/>
            <person name="Bandaranaike D."/>
            <person name="Bellair M."/>
            <person name="Blankenburg K."/>
            <person name="Chao H."/>
            <person name="Dinh H."/>
            <person name="Doddapaneni H."/>
            <person name="Downs B."/>
            <person name="Dugan-Rocha S."/>
            <person name="Elkadiri S."/>
            <person name="Gnanaolivu R.D."/>
            <person name="Hernandez B."/>
            <person name="Javaid M."/>
            <person name="Jayaseelan J.C."/>
            <person name="Lee S."/>
            <person name="Li M."/>
            <person name="Ming W."/>
            <person name="Munidasa M."/>
            <person name="Muniz J."/>
            <person name="Nguyen L."/>
            <person name="Ongeri F."/>
            <person name="Osuji N."/>
            <person name="Pu L.-L."/>
            <person name="Puazo M."/>
            <person name="Qu C."/>
            <person name="Quiroz J."/>
            <person name="Raj R."/>
            <person name="Weissenberger G."/>
            <person name="Xin Y."/>
            <person name="Zou X."/>
            <person name="Han Y."/>
            <person name="Richards S."/>
            <person name="Worley K."/>
            <person name="Muzny D."/>
            <person name="Gibbs R."/>
        </authorList>
    </citation>
    <scope>NUCLEOTIDE SEQUENCE</scope>
    <source>
        <strain evidence="3">Sampled in the wild</strain>
    </source>
</reference>
<feature type="region of interest" description="Disordered" evidence="1">
    <location>
        <begin position="117"/>
        <end position="154"/>
    </location>
</feature>
<accession>A0A8K0K4M5</accession>
<evidence type="ECO:0000256" key="1">
    <source>
        <dbReference type="SAM" id="MobiDB-lite"/>
    </source>
</evidence>
<dbReference type="PANTHER" id="PTHR46599">
    <property type="entry name" value="PIGGYBAC TRANSPOSABLE ELEMENT-DERIVED PROTEIN 4"/>
    <property type="match status" value="1"/>
</dbReference>
<organism evidence="3 4">
    <name type="scientific">Ladona fulva</name>
    <name type="common">Scarce chaser dragonfly</name>
    <name type="synonym">Libellula fulva</name>
    <dbReference type="NCBI Taxonomy" id="123851"/>
    <lineage>
        <taxon>Eukaryota</taxon>
        <taxon>Metazoa</taxon>
        <taxon>Ecdysozoa</taxon>
        <taxon>Arthropoda</taxon>
        <taxon>Hexapoda</taxon>
        <taxon>Insecta</taxon>
        <taxon>Pterygota</taxon>
        <taxon>Palaeoptera</taxon>
        <taxon>Odonata</taxon>
        <taxon>Epiprocta</taxon>
        <taxon>Anisoptera</taxon>
        <taxon>Libelluloidea</taxon>
        <taxon>Libellulidae</taxon>
        <taxon>Ladona</taxon>
    </lineage>
</organism>
<keyword evidence="4" id="KW-1185">Reference proteome</keyword>
<sequence length="154" mass="17883">MISTMHHDTSIDSSTQRQKKPDIVTFYNSTKGGVDTVDKMCGSYNTARNTRRWPLAIFYHLLNTIGINSFILHKNIFPESNMNRRKFLREISRDLTRPFISRRSSLPRLPSELRKKIEKHGETSQLQGMERKRKGSSGRCSVCPRKKDKNTNIL</sequence>
<feature type="domain" description="PiggyBac transposable element-derived protein" evidence="2">
    <location>
        <begin position="1"/>
        <end position="70"/>
    </location>
</feature>
<protein>
    <recommendedName>
        <fullName evidence="2">PiggyBac transposable element-derived protein domain-containing protein</fullName>
    </recommendedName>
</protein>
<evidence type="ECO:0000313" key="4">
    <source>
        <dbReference type="Proteomes" id="UP000792457"/>
    </source>
</evidence>
<comment type="caution">
    <text evidence="3">The sequence shown here is derived from an EMBL/GenBank/DDBJ whole genome shotgun (WGS) entry which is preliminary data.</text>
</comment>
<gene>
    <name evidence="3" type="ORF">J437_LFUL006238</name>
</gene>
<evidence type="ECO:0000313" key="3">
    <source>
        <dbReference type="EMBL" id="KAG8228271.1"/>
    </source>
</evidence>
<reference evidence="3" key="2">
    <citation type="submission" date="2017-10" db="EMBL/GenBank/DDBJ databases">
        <title>Ladona fulva Genome sequencing and assembly.</title>
        <authorList>
            <person name="Murali S."/>
            <person name="Richards S."/>
            <person name="Bandaranaike D."/>
            <person name="Bellair M."/>
            <person name="Blankenburg K."/>
            <person name="Chao H."/>
            <person name="Dinh H."/>
            <person name="Doddapaneni H."/>
            <person name="Dugan-Rocha S."/>
            <person name="Elkadiri S."/>
            <person name="Gnanaolivu R."/>
            <person name="Hernandez B."/>
            <person name="Skinner E."/>
            <person name="Javaid M."/>
            <person name="Lee S."/>
            <person name="Li M."/>
            <person name="Ming W."/>
            <person name="Munidasa M."/>
            <person name="Muniz J."/>
            <person name="Nguyen L."/>
            <person name="Hughes D."/>
            <person name="Osuji N."/>
            <person name="Pu L.-L."/>
            <person name="Puazo M."/>
            <person name="Qu C."/>
            <person name="Quiroz J."/>
            <person name="Raj R."/>
            <person name="Weissenberger G."/>
            <person name="Xin Y."/>
            <person name="Zou X."/>
            <person name="Han Y."/>
            <person name="Worley K."/>
            <person name="Muzny D."/>
            <person name="Gibbs R."/>
        </authorList>
    </citation>
    <scope>NUCLEOTIDE SEQUENCE</scope>
    <source>
        <strain evidence="3">Sampled in the wild</strain>
    </source>
</reference>
<proteinExistence type="predicted"/>
<evidence type="ECO:0000259" key="2">
    <source>
        <dbReference type="Pfam" id="PF13843"/>
    </source>
</evidence>
<dbReference type="AlphaFoldDB" id="A0A8K0K4M5"/>
<dbReference type="OrthoDB" id="6077919at2759"/>